<dbReference type="CDD" id="cd03392">
    <property type="entry name" value="PAP2_like_2"/>
    <property type="match status" value="1"/>
</dbReference>
<dbReference type="Gene3D" id="1.20.144.10">
    <property type="entry name" value="Phosphatidic acid phosphatase type 2/haloperoxidase"/>
    <property type="match status" value="1"/>
</dbReference>
<protein>
    <submittedName>
        <fullName evidence="3">Phosphatase PAP2 family protein</fullName>
    </submittedName>
</protein>
<organism evidence="3 4">
    <name type="scientific">Sphingobium naphthae</name>
    <dbReference type="NCBI Taxonomy" id="1886786"/>
    <lineage>
        <taxon>Bacteria</taxon>
        <taxon>Pseudomonadati</taxon>
        <taxon>Pseudomonadota</taxon>
        <taxon>Alphaproteobacteria</taxon>
        <taxon>Sphingomonadales</taxon>
        <taxon>Sphingomonadaceae</taxon>
        <taxon>Sphingobium</taxon>
    </lineage>
</organism>
<dbReference type="PANTHER" id="PTHR14969">
    <property type="entry name" value="SPHINGOSINE-1-PHOSPHATE PHOSPHOHYDROLASE"/>
    <property type="match status" value="1"/>
</dbReference>
<evidence type="ECO:0000313" key="3">
    <source>
        <dbReference type="EMBL" id="MDV5825536.1"/>
    </source>
</evidence>
<feature type="transmembrane region" description="Helical" evidence="1">
    <location>
        <begin position="15"/>
        <end position="32"/>
    </location>
</feature>
<sequence>MASERARGLTRRPETLIAGGLALAAALAFLIAKLGSEIAEGETLAFDRGALLWVRQHLGGLPALRAIMLDATALGDRATLTLVVLVVGGYLAVVRSGRLAAFLIVQAAVGTSLASLVKPWFGRVRPDVVPHWTEVASASFPSGHAANSAVVYLSIAMIAARAAPSRPGRAYLMATASLLVILIGFSRIYLGVHYPTDVLAGWAIGGAWALLCGALGSALVGRRRT</sequence>
<keyword evidence="1" id="KW-1133">Transmembrane helix</keyword>
<dbReference type="InterPro" id="IPR000326">
    <property type="entry name" value="PAP2/HPO"/>
</dbReference>
<feature type="transmembrane region" description="Helical" evidence="1">
    <location>
        <begin position="101"/>
        <end position="121"/>
    </location>
</feature>
<feature type="domain" description="Phosphatidic acid phosphatase type 2/haloperoxidase" evidence="2">
    <location>
        <begin position="102"/>
        <end position="213"/>
    </location>
</feature>
<dbReference type="Pfam" id="PF01569">
    <property type="entry name" value="PAP2"/>
    <property type="match status" value="1"/>
</dbReference>
<evidence type="ECO:0000313" key="4">
    <source>
        <dbReference type="Proteomes" id="UP001185984"/>
    </source>
</evidence>
<comment type="caution">
    <text evidence="3">The sequence shown here is derived from an EMBL/GenBank/DDBJ whole genome shotgun (WGS) entry which is preliminary data.</text>
</comment>
<dbReference type="SMART" id="SM00014">
    <property type="entry name" value="acidPPc"/>
    <property type="match status" value="1"/>
</dbReference>
<accession>A0ABU4A169</accession>
<dbReference type="PANTHER" id="PTHR14969:SF13">
    <property type="entry name" value="AT30094P"/>
    <property type="match status" value="1"/>
</dbReference>
<reference evidence="4" key="1">
    <citation type="journal article" date="2022" name="J Environ Chem Eng">
        <title>Biodegradation of petroleum oil using a constructed nonpathogenic and heavy metal-tolerant bacterial consortium isolated from marine sponges.</title>
        <authorList>
            <person name="Dechsakulwatana C."/>
            <person name="Rungsihiranrut A."/>
            <person name="Muangchinda C."/>
            <person name="Ningthoujam R."/>
            <person name="Klankeo P."/>
            <person name="Pinyakong O."/>
        </authorList>
    </citation>
    <scope>NUCLEOTIDE SEQUENCE [LARGE SCALE GENOMIC DNA]</scope>
    <source>
        <strain evidence="4">MO2-4</strain>
    </source>
</reference>
<dbReference type="EMBL" id="JAPTHD010000012">
    <property type="protein sequence ID" value="MDV5825536.1"/>
    <property type="molecule type" value="Genomic_DNA"/>
</dbReference>
<name>A0ABU4A169_9SPHN</name>
<feature type="transmembrane region" description="Helical" evidence="1">
    <location>
        <begin position="202"/>
        <end position="221"/>
    </location>
</feature>
<evidence type="ECO:0000256" key="1">
    <source>
        <dbReference type="SAM" id="Phobius"/>
    </source>
</evidence>
<dbReference type="Proteomes" id="UP001185984">
    <property type="component" value="Unassembled WGS sequence"/>
</dbReference>
<dbReference type="InterPro" id="IPR036938">
    <property type="entry name" value="PAP2/HPO_sf"/>
</dbReference>
<dbReference type="SUPFAM" id="SSF48317">
    <property type="entry name" value="Acid phosphatase/Vanadium-dependent haloperoxidase"/>
    <property type="match status" value="1"/>
</dbReference>
<gene>
    <name evidence="3" type="ORF">O0R41_18175</name>
</gene>
<evidence type="ECO:0000259" key="2">
    <source>
        <dbReference type="SMART" id="SM00014"/>
    </source>
</evidence>
<proteinExistence type="predicted"/>
<keyword evidence="4" id="KW-1185">Reference proteome</keyword>
<feature type="transmembrane region" description="Helical" evidence="1">
    <location>
        <begin position="141"/>
        <end position="163"/>
    </location>
</feature>
<keyword evidence="1" id="KW-0812">Transmembrane</keyword>
<feature type="transmembrane region" description="Helical" evidence="1">
    <location>
        <begin position="78"/>
        <end position="94"/>
    </location>
</feature>
<dbReference type="RefSeq" id="WP_066721912.1">
    <property type="nucleotide sequence ID" value="NZ_JAPTHD010000012.1"/>
</dbReference>
<feature type="transmembrane region" description="Helical" evidence="1">
    <location>
        <begin position="170"/>
        <end position="190"/>
    </location>
</feature>
<keyword evidence="1" id="KW-0472">Membrane</keyword>